<keyword evidence="6" id="KW-1185">Reference proteome</keyword>
<dbReference type="InterPro" id="IPR018060">
    <property type="entry name" value="HTH_AraC"/>
</dbReference>
<gene>
    <name evidence="5" type="ORF">ACFPYJ_10720</name>
</gene>
<evidence type="ECO:0000256" key="3">
    <source>
        <dbReference type="ARBA" id="ARBA00023163"/>
    </source>
</evidence>
<evidence type="ECO:0000259" key="4">
    <source>
        <dbReference type="PROSITE" id="PS01124"/>
    </source>
</evidence>
<dbReference type="EMBL" id="JBHSOW010000038">
    <property type="protein sequence ID" value="MFC5649595.1"/>
    <property type="molecule type" value="Genomic_DNA"/>
</dbReference>
<comment type="caution">
    <text evidence="5">The sequence shown here is derived from an EMBL/GenBank/DDBJ whole genome shotgun (WGS) entry which is preliminary data.</text>
</comment>
<dbReference type="PROSITE" id="PS01124">
    <property type="entry name" value="HTH_ARAC_FAMILY_2"/>
    <property type="match status" value="1"/>
</dbReference>
<dbReference type="Pfam" id="PF12833">
    <property type="entry name" value="HTH_18"/>
    <property type="match status" value="1"/>
</dbReference>
<organism evidence="5 6">
    <name type="scientific">Paenibacillus solisilvae</name>
    <dbReference type="NCBI Taxonomy" id="2486751"/>
    <lineage>
        <taxon>Bacteria</taxon>
        <taxon>Bacillati</taxon>
        <taxon>Bacillota</taxon>
        <taxon>Bacilli</taxon>
        <taxon>Bacillales</taxon>
        <taxon>Paenibacillaceae</taxon>
        <taxon>Paenibacillus</taxon>
    </lineage>
</organism>
<evidence type="ECO:0000256" key="1">
    <source>
        <dbReference type="ARBA" id="ARBA00023015"/>
    </source>
</evidence>
<dbReference type="SMART" id="SM00342">
    <property type="entry name" value="HTH_ARAC"/>
    <property type="match status" value="1"/>
</dbReference>
<keyword evidence="1" id="KW-0805">Transcription regulation</keyword>
<dbReference type="RefSeq" id="WP_379188125.1">
    <property type="nucleotide sequence ID" value="NZ_JBHSOW010000038.1"/>
</dbReference>
<feature type="domain" description="HTH araC/xylS-type" evidence="4">
    <location>
        <begin position="184"/>
        <end position="282"/>
    </location>
</feature>
<dbReference type="InterPro" id="IPR003313">
    <property type="entry name" value="AraC-bd"/>
</dbReference>
<dbReference type="Pfam" id="PF02311">
    <property type="entry name" value="AraC_binding"/>
    <property type="match status" value="1"/>
</dbReference>
<dbReference type="SUPFAM" id="SSF46689">
    <property type="entry name" value="Homeodomain-like"/>
    <property type="match status" value="2"/>
</dbReference>
<dbReference type="InterPro" id="IPR009057">
    <property type="entry name" value="Homeodomain-like_sf"/>
</dbReference>
<proteinExistence type="predicted"/>
<accession>A0ABW0VVG5</accession>
<dbReference type="InterPro" id="IPR014710">
    <property type="entry name" value="RmlC-like_jellyroll"/>
</dbReference>
<keyword evidence="3" id="KW-0804">Transcription</keyword>
<dbReference type="PRINTS" id="PR00032">
    <property type="entry name" value="HTHARAC"/>
</dbReference>
<protein>
    <submittedName>
        <fullName evidence="5">Helix-turn-helix domain-containing protein</fullName>
    </submittedName>
</protein>
<dbReference type="PANTHER" id="PTHR43280:SF2">
    <property type="entry name" value="HTH-TYPE TRANSCRIPTIONAL REGULATOR EXSA"/>
    <property type="match status" value="1"/>
</dbReference>
<dbReference type="SUPFAM" id="SSF51215">
    <property type="entry name" value="Regulatory protein AraC"/>
    <property type="match status" value="1"/>
</dbReference>
<evidence type="ECO:0000313" key="5">
    <source>
        <dbReference type="EMBL" id="MFC5649595.1"/>
    </source>
</evidence>
<dbReference type="Proteomes" id="UP001596047">
    <property type="component" value="Unassembled WGS sequence"/>
</dbReference>
<dbReference type="InterPro" id="IPR037923">
    <property type="entry name" value="HTH-like"/>
</dbReference>
<evidence type="ECO:0000256" key="2">
    <source>
        <dbReference type="ARBA" id="ARBA00023125"/>
    </source>
</evidence>
<sequence>MNISSELHYGNRKDPLFMEYNRRKGHFSMAAEHLHGHYELYYLFGGKRLYFIKNQSYTIQPGDLVLIPGNELHKTSDTGIPNHERIVLYYDERYFGQFSKEEAELLLSPFRGPRRVLRLAPSDRLHIEQLLFGLLREAQERAPGYELPIRHAAAEALLFAARYALSTEAEPTESSSSPAAAKAMEIARYITDHFRDPLTLGELSRRFHLSPSYLSRTFKRFTGFGLTEYIGITRIKEAQRQLHEKDARIIDIAGEVGFESFSQFERVFKSHLGLSPRSYRSQHRQRR</sequence>
<reference evidence="6" key="1">
    <citation type="journal article" date="2019" name="Int. J. Syst. Evol. Microbiol.">
        <title>The Global Catalogue of Microorganisms (GCM) 10K type strain sequencing project: providing services to taxonomists for standard genome sequencing and annotation.</title>
        <authorList>
            <consortium name="The Broad Institute Genomics Platform"/>
            <consortium name="The Broad Institute Genome Sequencing Center for Infectious Disease"/>
            <person name="Wu L."/>
            <person name="Ma J."/>
        </authorList>
    </citation>
    <scope>NUCLEOTIDE SEQUENCE [LARGE SCALE GENOMIC DNA]</scope>
    <source>
        <strain evidence="6">CGMCC 1.3240</strain>
    </source>
</reference>
<dbReference type="PANTHER" id="PTHR43280">
    <property type="entry name" value="ARAC-FAMILY TRANSCRIPTIONAL REGULATOR"/>
    <property type="match status" value="1"/>
</dbReference>
<keyword evidence="2" id="KW-0238">DNA-binding</keyword>
<name>A0ABW0VVG5_9BACL</name>
<dbReference type="InterPro" id="IPR020449">
    <property type="entry name" value="Tscrpt_reg_AraC-type_HTH"/>
</dbReference>
<dbReference type="Gene3D" id="1.10.10.60">
    <property type="entry name" value="Homeodomain-like"/>
    <property type="match status" value="2"/>
</dbReference>
<evidence type="ECO:0000313" key="6">
    <source>
        <dbReference type="Proteomes" id="UP001596047"/>
    </source>
</evidence>
<dbReference type="Gene3D" id="2.60.120.10">
    <property type="entry name" value="Jelly Rolls"/>
    <property type="match status" value="1"/>
</dbReference>